<comment type="caution">
    <text evidence="1">The sequence shown here is derived from an EMBL/GenBank/DDBJ whole genome shotgun (WGS) entry which is preliminary data.</text>
</comment>
<dbReference type="AlphaFoldDB" id="A0ABC8KC85"/>
<reference evidence="1 2" key="1">
    <citation type="submission" date="2022-03" db="EMBL/GenBank/DDBJ databases">
        <authorList>
            <person name="Macdonald S."/>
            <person name="Ahmed S."/>
            <person name="Newling K."/>
        </authorList>
    </citation>
    <scope>NUCLEOTIDE SEQUENCE [LARGE SCALE GENOMIC DNA]</scope>
</reference>
<dbReference type="Proteomes" id="UP001642260">
    <property type="component" value="Unassembled WGS sequence"/>
</dbReference>
<evidence type="ECO:0000313" key="2">
    <source>
        <dbReference type="Proteomes" id="UP001642260"/>
    </source>
</evidence>
<keyword evidence="2" id="KW-1185">Reference proteome</keyword>
<organism evidence="1 2">
    <name type="scientific">Eruca vesicaria subsp. sativa</name>
    <name type="common">Garden rocket</name>
    <name type="synonym">Eruca sativa</name>
    <dbReference type="NCBI Taxonomy" id="29727"/>
    <lineage>
        <taxon>Eukaryota</taxon>
        <taxon>Viridiplantae</taxon>
        <taxon>Streptophyta</taxon>
        <taxon>Embryophyta</taxon>
        <taxon>Tracheophyta</taxon>
        <taxon>Spermatophyta</taxon>
        <taxon>Magnoliopsida</taxon>
        <taxon>eudicotyledons</taxon>
        <taxon>Gunneridae</taxon>
        <taxon>Pentapetalae</taxon>
        <taxon>rosids</taxon>
        <taxon>malvids</taxon>
        <taxon>Brassicales</taxon>
        <taxon>Brassicaceae</taxon>
        <taxon>Brassiceae</taxon>
        <taxon>Eruca</taxon>
    </lineage>
</organism>
<protein>
    <submittedName>
        <fullName evidence="1">Uncharacterized protein</fullName>
    </submittedName>
</protein>
<proteinExistence type="predicted"/>
<accession>A0ABC8KC85</accession>
<sequence>MGDPNHQRNFQSFKKVPTWIMSKVYASELFSTSQLQMTWSWEEDCVSLDSVVPLRCLVVLFKTLSYNMVESNTPYFCVKKIVPTEKESNDGLQEKITMIVVVPISGAFLRLQKDFILMIKEVEL</sequence>
<dbReference type="EMBL" id="CAKOAT010216488">
    <property type="protein sequence ID" value="CAH8356297.1"/>
    <property type="molecule type" value="Genomic_DNA"/>
</dbReference>
<evidence type="ECO:0000313" key="1">
    <source>
        <dbReference type="EMBL" id="CAH8356297.1"/>
    </source>
</evidence>
<name>A0ABC8KC85_ERUVS</name>
<gene>
    <name evidence="1" type="ORF">ERUC_LOCUS22052</name>
</gene>